<dbReference type="AlphaFoldDB" id="A0A0D8Y4C0"/>
<keyword evidence="8" id="KW-1185">Reference proteome</keyword>
<dbReference type="PANTHER" id="PTHR24205">
    <property type="entry name" value="FOUR AND A HALF LIM DOMAINS PROTEIN"/>
    <property type="match status" value="1"/>
</dbReference>
<dbReference type="Proteomes" id="UP000053766">
    <property type="component" value="Unassembled WGS sequence"/>
</dbReference>
<keyword evidence="3 5" id="KW-0862">Zinc</keyword>
<keyword evidence="2" id="KW-0677">Repeat</keyword>
<keyword evidence="1 5" id="KW-0479">Metal-binding</keyword>
<dbReference type="GO" id="GO:0005634">
    <property type="term" value="C:nucleus"/>
    <property type="evidence" value="ECO:0007669"/>
    <property type="project" value="TreeGrafter"/>
</dbReference>
<feature type="domain" description="LIM zinc-binding" evidence="6">
    <location>
        <begin position="162"/>
        <end position="221"/>
    </location>
</feature>
<evidence type="ECO:0000256" key="1">
    <source>
        <dbReference type="ARBA" id="ARBA00022723"/>
    </source>
</evidence>
<gene>
    <name evidence="7" type="ORF">DICVIV_02203</name>
</gene>
<dbReference type="PANTHER" id="PTHR24205:SF16">
    <property type="entry name" value="GH01042P-RELATED"/>
    <property type="match status" value="1"/>
</dbReference>
<dbReference type="GO" id="GO:0003712">
    <property type="term" value="F:transcription coregulator activity"/>
    <property type="evidence" value="ECO:0007669"/>
    <property type="project" value="TreeGrafter"/>
</dbReference>
<keyword evidence="4 5" id="KW-0440">LIM domain</keyword>
<evidence type="ECO:0000259" key="6">
    <source>
        <dbReference type="PROSITE" id="PS50023"/>
    </source>
</evidence>
<evidence type="ECO:0000256" key="3">
    <source>
        <dbReference type="ARBA" id="ARBA00022833"/>
    </source>
</evidence>
<evidence type="ECO:0000256" key="4">
    <source>
        <dbReference type="ARBA" id="ARBA00023038"/>
    </source>
</evidence>
<dbReference type="PROSITE" id="PS50023">
    <property type="entry name" value="LIM_DOMAIN_2"/>
    <property type="match status" value="1"/>
</dbReference>
<dbReference type="Pfam" id="PF00412">
    <property type="entry name" value="LIM"/>
    <property type="match status" value="2"/>
</dbReference>
<evidence type="ECO:0000256" key="5">
    <source>
        <dbReference type="PROSITE-ProRule" id="PRU00125"/>
    </source>
</evidence>
<dbReference type="InterPro" id="IPR001781">
    <property type="entry name" value="Znf_LIM"/>
</dbReference>
<dbReference type="Gene3D" id="2.10.110.10">
    <property type="entry name" value="Cysteine Rich Protein"/>
    <property type="match status" value="2"/>
</dbReference>
<dbReference type="EMBL" id="KN716180">
    <property type="protein sequence ID" value="KJH51570.1"/>
    <property type="molecule type" value="Genomic_DNA"/>
</dbReference>
<accession>A0A0D8Y4C0</accession>
<reference evidence="8" key="2">
    <citation type="journal article" date="2016" name="Sci. Rep.">
        <title>Dictyocaulus viviparus genome, variome and transcriptome elucidate lungworm biology and support future intervention.</title>
        <authorList>
            <person name="McNulty S.N."/>
            <person name="Strube C."/>
            <person name="Rosa B.A."/>
            <person name="Martin J.C."/>
            <person name="Tyagi R."/>
            <person name="Choi Y.J."/>
            <person name="Wang Q."/>
            <person name="Hallsworth Pepin K."/>
            <person name="Zhang X."/>
            <person name="Ozersky P."/>
            <person name="Wilson R.K."/>
            <person name="Sternberg P.W."/>
            <person name="Gasser R.B."/>
            <person name="Mitreva M."/>
        </authorList>
    </citation>
    <scope>NUCLEOTIDE SEQUENCE [LARGE SCALE GENOMIC DNA]</scope>
    <source>
        <strain evidence="8">HannoverDv2000</strain>
    </source>
</reference>
<evidence type="ECO:0000313" key="7">
    <source>
        <dbReference type="EMBL" id="KJH51570.1"/>
    </source>
</evidence>
<evidence type="ECO:0000313" key="8">
    <source>
        <dbReference type="Proteomes" id="UP000053766"/>
    </source>
</evidence>
<dbReference type="SMART" id="SM00132">
    <property type="entry name" value="LIM"/>
    <property type="match status" value="2"/>
</dbReference>
<evidence type="ECO:0000256" key="2">
    <source>
        <dbReference type="ARBA" id="ARBA00022737"/>
    </source>
</evidence>
<dbReference type="GO" id="GO:0030018">
    <property type="term" value="C:Z disc"/>
    <property type="evidence" value="ECO:0007669"/>
    <property type="project" value="TreeGrafter"/>
</dbReference>
<organism evidence="7 8">
    <name type="scientific">Dictyocaulus viviparus</name>
    <name type="common">Bovine lungworm</name>
    <dbReference type="NCBI Taxonomy" id="29172"/>
    <lineage>
        <taxon>Eukaryota</taxon>
        <taxon>Metazoa</taxon>
        <taxon>Ecdysozoa</taxon>
        <taxon>Nematoda</taxon>
        <taxon>Chromadorea</taxon>
        <taxon>Rhabditida</taxon>
        <taxon>Rhabditina</taxon>
        <taxon>Rhabditomorpha</taxon>
        <taxon>Strongyloidea</taxon>
        <taxon>Metastrongylidae</taxon>
        <taxon>Dictyocaulus</taxon>
    </lineage>
</organism>
<dbReference type="GO" id="GO:0046872">
    <property type="term" value="F:metal ion binding"/>
    <property type="evidence" value="ECO:0007669"/>
    <property type="project" value="UniProtKB-KW"/>
</dbReference>
<proteinExistence type="predicted"/>
<protein>
    <submittedName>
        <fullName evidence="7">LIM domain protein</fullName>
    </submittedName>
</protein>
<reference evidence="7 8" key="1">
    <citation type="submission" date="2013-11" db="EMBL/GenBank/DDBJ databases">
        <title>Draft genome of the bovine lungworm Dictyocaulus viviparus.</title>
        <authorList>
            <person name="Mitreva M."/>
        </authorList>
    </citation>
    <scope>NUCLEOTIDE SEQUENCE [LARGE SCALE GENOMIC DNA]</scope>
    <source>
        <strain evidence="7 8">HannoverDv2000</strain>
    </source>
</reference>
<dbReference type="STRING" id="29172.A0A0D8Y4C0"/>
<dbReference type="SUPFAM" id="SSF57716">
    <property type="entry name" value="Glucocorticoid receptor-like (DNA-binding domain)"/>
    <property type="match status" value="1"/>
</dbReference>
<name>A0A0D8Y4C0_DICVI</name>
<dbReference type="OrthoDB" id="1112565at2759"/>
<sequence length="228" mass="26905">MTNCVLLWKDIAAPFRTSNFQHMTASIMRTVGSKYAAKQMQSYWIRAHILFEDDRIGRKLEIRGRHSTFTFFRNDSFRFILIHGTAMRGIDCYSESNSKNRTMKWITKCGNCQGDVVAAAGRLWHTRHFQCTECQIPLPNREYYTSGNNVICLDCHLDDINLKCGECNRTLYEEYLSVSGQNLHHDCFLCTRCRNPMPGRQYLIYEGKWYDEDCYHRVKYQIDSLRFQ</sequence>